<dbReference type="Pfam" id="PF00226">
    <property type="entry name" value="DnaJ"/>
    <property type="match status" value="1"/>
</dbReference>
<dbReference type="CDD" id="cd06257">
    <property type="entry name" value="DnaJ"/>
    <property type="match status" value="1"/>
</dbReference>
<dbReference type="PANTHER" id="PTHR44825">
    <property type="match status" value="1"/>
</dbReference>
<dbReference type="Proteomes" id="UP000008141">
    <property type="component" value="Unassembled WGS sequence"/>
</dbReference>
<feature type="non-terminal residue" evidence="2">
    <location>
        <position position="66"/>
    </location>
</feature>
<sequence length="66" mass="7563">KMDFYGVLGVGPEASAEEIKRAYRDAAFRLHPDTNPKASKAAHARFHELQEAYAVLRDEAKRRQYD</sequence>
<dbReference type="EMBL" id="GL433839">
    <property type="protein sequence ID" value="EFN57743.1"/>
    <property type="molecule type" value="Genomic_DNA"/>
</dbReference>
<evidence type="ECO:0000313" key="2">
    <source>
        <dbReference type="EMBL" id="EFN57743.1"/>
    </source>
</evidence>
<dbReference type="SMART" id="SM00271">
    <property type="entry name" value="DnaJ"/>
    <property type="match status" value="1"/>
</dbReference>
<dbReference type="PROSITE" id="PS50076">
    <property type="entry name" value="DNAJ_2"/>
    <property type="match status" value="1"/>
</dbReference>
<keyword evidence="3" id="KW-1185">Reference proteome</keyword>
<proteinExistence type="predicted"/>
<accession>E1Z9A3</accession>
<dbReference type="InterPro" id="IPR001623">
    <property type="entry name" value="DnaJ_domain"/>
</dbReference>
<protein>
    <recommendedName>
        <fullName evidence="1">J domain-containing protein</fullName>
    </recommendedName>
</protein>
<dbReference type="GeneID" id="17357260"/>
<dbReference type="InterPro" id="IPR018253">
    <property type="entry name" value="DnaJ_domain_CS"/>
</dbReference>
<dbReference type="PROSITE" id="PS00636">
    <property type="entry name" value="DNAJ_1"/>
    <property type="match status" value="1"/>
</dbReference>
<feature type="non-terminal residue" evidence="2">
    <location>
        <position position="1"/>
    </location>
</feature>
<dbReference type="Gene3D" id="1.10.287.110">
    <property type="entry name" value="DnaJ domain"/>
    <property type="match status" value="1"/>
</dbReference>
<dbReference type="RefSeq" id="XP_005849845.1">
    <property type="nucleotide sequence ID" value="XM_005849783.1"/>
</dbReference>
<organism evidence="3">
    <name type="scientific">Chlorella variabilis</name>
    <name type="common">Green alga</name>
    <dbReference type="NCBI Taxonomy" id="554065"/>
    <lineage>
        <taxon>Eukaryota</taxon>
        <taxon>Viridiplantae</taxon>
        <taxon>Chlorophyta</taxon>
        <taxon>core chlorophytes</taxon>
        <taxon>Trebouxiophyceae</taxon>
        <taxon>Chlorellales</taxon>
        <taxon>Chlorellaceae</taxon>
        <taxon>Chlorella clade</taxon>
        <taxon>Chlorella</taxon>
    </lineage>
</organism>
<dbReference type="InterPro" id="IPR036869">
    <property type="entry name" value="J_dom_sf"/>
</dbReference>
<evidence type="ECO:0000313" key="3">
    <source>
        <dbReference type="Proteomes" id="UP000008141"/>
    </source>
</evidence>
<dbReference type="STRING" id="554065.E1Z9A3"/>
<dbReference type="AlphaFoldDB" id="E1Z9A3"/>
<name>E1Z9A3_CHLVA</name>
<dbReference type="eggNOG" id="KOG0715">
    <property type="taxonomic scope" value="Eukaryota"/>
</dbReference>
<dbReference type="OMA" id="SICWRTT"/>
<evidence type="ECO:0000259" key="1">
    <source>
        <dbReference type="PROSITE" id="PS50076"/>
    </source>
</evidence>
<dbReference type="PANTHER" id="PTHR44825:SF1">
    <property type="entry name" value="DNAJ HOMOLOG SUBFAMILY C MEMBER 4"/>
    <property type="match status" value="1"/>
</dbReference>
<dbReference type="PRINTS" id="PR00625">
    <property type="entry name" value="JDOMAIN"/>
</dbReference>
<feature type="domain" description="J" evidence="1">
    <location>
        <begin position="3"/>
        <end position="66"/>
    </location>
</feature>
<gene>
    <name evidence="2" type="ORF">CHLNCDRAFT_17952</name>
</gene>
<dbReference type="SUPFAM" id="SSF46565">
    <property type="entry name" value="Chaperone J-domain"/>
    <property type="match status" value="1"/>
</dbReference>
<dbReference type="InterPro" id="IPR052763">
    <property type="entry name" value="DnaJ_C4"/>
</dbReference>
<dbReference type="InParanoid" id="E1Z9A3"/>
<dbReference type="KEGG" id="cvr:CHLNCDRAFT_17952"/>
<dbReference type="OrthoDB" id="10250354at2759"/>
<reference evidence="2 3" key="1">
    <citation type="journal article" date="2010" name="Plant Cell">
        <title>The Chlorella variabilis NC64A genome reveals adaptation to photosymbiosis, coevolution with viruses, and cryptic sex.</title>
        <authorList>
            <person name="Blanc G."/>
            <person name="Duncan G."/>
            <person name="Agarkova I."/>
            <person name="Borodovsky M."/>
            <person name="Gurnon J."/>
            <person name="Kuo A."/>
            <person name="Lindquist E."/>
            <person name="Lucas S."/>
            <person name="Pangilinan J."/>
            <person name="Polle J."/>
            <person name="Salamov A."/>
            <person name="Terry A."/>
            <person name="Yamada T."/>
            <person name="Dunigan D.D."/>
            <person name="Grigoriev I.V."/>
            <person name="Claverie J.M."/>
            <person name="Van Etten J.L."/>
        </authorList>
    </citation>
    <scope>NUCLEOTIDE SEQUENCE [LARGE SCALE GENOMIC DNA]</scope>
    <source>
        <strain evidence="2 3">NC64A</strain>
    </source>
</reference>